<evidence type="ECO:0000259" key="4">
    <source>
        <dbReference type="PROSITE" id="PS50893"/>
    </source>
</evidence>
<protein>
    <recommendedName>
        <fullName evidence="4">ABC transporter domain-containing protein</fullName>
    </recommendedName>
</protein>
<evidence type="ECO:0000256" key="1">
    <source>
        <dbReference type="ARBA" id="ARBA00022737"/>
    </source>
</evidence>
<dbReference type="CDD" id="cd03221">
    <property type="entry name" value="ABCF_EF-3"/>
    <property type="match status" value="1"/>
</dbReference>
<evidence type="ECO:0000256" key="2">
    <source>
        <dbReference type="ARBA" id="ARBA00022741"/>
    </source>
</evidence>
<keyword evidence="2" id="KW-0547">Nucleotide-binding</keyword>
<sequence length="742" mass="81489">MPRDRKPKKATDVEGLVVAAQQSRFYVDASDTPSSKEIDIKDLSISIGGREILAHADLKLHENVHYQLVGRNGVGKSTLLKALGEGRIPGVPWSLSILLLGQTKLVVNGLDEQLSDIRFHHDTVLERVIKSDTRRERALRELEELSEALDNANDPLAVVRAIRKLKHERLEQDLSEMREIAARRSGARGAKSRKDLISLEEQVAVSTSRLQQSDHDVNPATVQNETSAAVDTLAEIQSYLDNIDSSTADIRARTVLRGLGFSQGAIESPFTMLSGGWRTRCELACALIQKVDILLLDECTNFLDLPAVIWLEGYIRSLKTTTVVVITHDRDFADAVADELLILRECGLQHFRGNLSTYEHERRSQTRYLTRMKDAQDLKSKHMEETIEANIRAAKRTGDDKKLKQAASRRKKLDERTGLEVGLRGGRFKLNRDLAGYHNSMRDEIEIPTMDPQVRISIPSTPPPLRFPGALVSLKQVSFTYPGASKTAPLTLRDIDLVIHPGERVGIAGLNGSGKSTLVALIVGTDNCQGGGPNENGNGGLLPSCGTVTRHSRANIRWFSQHAVEELEAKGTQDSSITALSELLSTAAGEMTEQEARAMLGSLGLPGRIASDVPVATLSGGQKVRLALAKLIYSPPHLLVLDEVTTHLDSDTVLALVEALREFEGALLVITHDRFFMRCVVEGDSPYDIDDSEDKEAVEGKAGWQPKPGIVYRLVKGQLKLIEGGMRGYEAIALKASAKPLR</sequence>
<evidence type="ECO:0000256" key="3">
    <source>
        <dbReference type="ARBA" id="ARBA00022840"/>
    </source>
</evidence>
<dbReference type="Pfam" id="PF00005">
    <property type="entry name" value="ABC_tran"/>
    <property type="match status" value="2"/>
</dbReference>
<gene>
    <name evidence="5" type="ORF">PILCRDRAFT_447341</name>
</gene>
<dbReference type="GO" id="GO:0005524">
    <property type="term" value="F:ATP binding"/>
    <property type="evidence" value="ECO:0007669"/>
    <property type="project" value="UniProtKB-KW"/>
</dbReference>
<dbReference type="PANTHER" id="PTHR19211:SF135">
    <property type="entry name" value="ATPASE, PUTATIVE (AFU_ORTHOLOGUE AFUA_1G16440)-RELATED"/>
    <property type="match status" value="1"/>
</dbReference>
<dbReference type="InterPro" id="IPR003593">
    <property type="entry name" value="AAA+_ATPase"/>
</dbReference>
<dbReference type="InParanoid" id="A0A0C3FT94"/>
<dbReference type="Pfam" id="PF12848">
    <property type="entry name" value="ABC_tran_Xtn"/>
    <property type="match status" value="1"/>
</dbReference>
<dbReference type="Gene3D" id="3.40.50.300">
    <property type="entry name" value="P-loop containing nucleotide triphosphate hydrolases"/>
    <property type="match status" value="2"/>
</dbReference>
<feature type="domain" description="ABC transporter" evidence="4">
    <location>
        <begin position="472"/>
        <end position="714"/>
    </location>
</feature>
<proteinExistence type="predicted"/>
<dbReference type="EMBL" id="KN832992">
    <property type="protein sequence ID" value="KIM82974.1"/>
    <property type="molecule type" value="Genomic_DNA"/>
</dbReference>
<dbReference type="InterPro" id="IPR032781">
    <property type="entry name" value="ABC_tran_Xtn"/>
</dbReference>
<keyword evidence="6" id="KW-1185">Reference proteome</keyword>
<evidence type="ECO:0000313" key="6">
    <source>
        <dbReference type="Proteomes" id="UP000054166"/>
    </source>
</evidence>
<name>A0A0C3FT94_PILCF</name>
<dbReference type="InterPro" id="IPR003439">
    <property type="entry name" value="ABC_transporter-like_ATP-bd"/>
</dbReference>
<keyword evidence="1" id="KW-0677">Repeat</keyword>
<dbReference type="HOGENOM" id="CLU_000604_36_6_1"/>
<dbReference type="GO" id="GO:0016887">
    <property type="term" value="F:ATP hydrolysis activity"/>
    <property type="evidence" value="ECO:0007669"/>
    <property type="project" value="InterPro"/>
</dbReference>
<evidence type="ECO:0000313" key="5">
    <source>
        <dbReference type="EMBL" id="KIM82974.1"/>
    </source>
</evidence>
<keyword evidence="3" id="KW-0067">ATP-binding</keyword>
<organism evidence="5 6">
    <name type="scientific">Piloderma croceum (strain F 1598)</name>
    <dbReference type="NCBI Taxonomy" id="765440"/>
    <lineage>
        <taxon>Eukaryota</taxon>
        <taxon>Fungi</taxon>
        <taxon>Dikarya</taxon>
        <taxon>Basidiomycota</taxon>
        <taxon>Agaricomycotina</taxon>
        <taxon>Agaricomycetes</taxon>
        <taxon>Agaricomycetidae</taxon>
        <taxon>Atheliales</taxon>
        <taxon>Atheliaceae</taxon>
        <taxon>Piloderma</taxon>
    </lineage>
</organism>
<dbReference type="PROSITE" id="PS50893">
    <property type="entry name" value="ABC_TRANSPORTER_2"/>
    <property type="match status" value="2"/>
</dbReference>
<dbReference type="InterPro" id="IPR017871">
    <property type="entry name" value="ABC_transporter-like_CS"/>
</dbReference>
<dbReference type="SUPFAM" id="SSF52540">
    <property type="entry name" value="P-loop containing nucleoside triphosphate hydrolases"/>
    <property type="match status" value="2"/>
</dbReference>
<dbReference type="PROSITE" id="PS00211">
    <property type="entry name" value="ABC_TRANSPORTER_1"/>
    <property type="match status" value="1"/>
</dbReference>
<dbReference type="STRING" id="765440.A0A0C3FT94"/>
<dbReference type="Proteomes" id="UP000054166">
    <property type="component" value="Unassembled WGS sequence"/>
</dbReference>
<dbReference type="OrthoDB" id="2110130at2759"/>
<reference evidence="5 6" key="1">
    <citation type="submission" date="2014-04" db="EMBL/GenBank/DDBJ databases">
        <authorList>
            <consortium name="DOE Joint Genome Institute"/>
            <person name="Kuo A."/>
            <person name="Tarkka M."/>
            <person name="Buscot F."/>
            <person name="Kohler A."/>
            <person name="Nagy L.G."/>
            <person name="Floudas D."/>
            <person name="Copeland A."/>
            <person name="Barry K.W."/>
            <person name="Cichocki N."/>
            <person name="Veneault-Fourrey C."/>
            <person name="LaButti K."/>
            <person name="Lindquist E.A."/>
            <person name="Lipzen A."/>
            <person name="Lundell T."/>
            <person name="Morin E."/>
            <person name="Murat C."/>
            <person name="Sun H."/>
            <person name="Tunlid A."/>
            <person name="Henrissat B."/>
            <person name="Grigoriev I.V."/>
            <person name="Hibbett D.S."/>
            <person name="Martin F."/>
            <person name="Nordberg H.P."/>
            <person name="Cantor M.N."/>
            <person name="Hua S.X."/>
        </authorList>
    </citation>
    <scope>NUCLEOTIDE SEQUENCE [LARGE SCALE GENOMIC DNA]</scope>
    <source>
        <strain evidence="5 6">F 1598</strain>
    </source>
</reference>
<accession>A0A0C3FT94</accession>
<dbReference type="PANTHER" id="PTHR19211">
    <property type="entry name" value="ATP-BINDING TRANSPORT PROTEIN-RELATED"/>
    <property type="match status" value="1"/>
</dbReference>
<feature type="domain" description="ABC transporter" evidence="4">
    <location>
        <begin position="38"/>
        <end position="370"/>
    </location>
</feature>
<reference evidence="6" key="2">
    <citation type="submission" date="2015-01" db="EMBL/GenBank/DDBJ databases">
        <title>Evolutionary Origins and Diversification of the Mycorrhizal Mutualists.</title>
        <authorList>
            <consortium name="DOE Joint Genome Institute"/>
            <consortium name="Mycorrhizal Genomics Consortium"/>
            <person name="Kohler A."/>
            <person name="Kuo A."/>
            <person name="Nagy L.G."/>
            <person name="Floudas D."/>
            <person name="Copeland A."/>
            <person name="Barry K.W."/>
            <person name="Cichocki N."/>
            <person name="Veneault-Fourrey C."/>
            <person name="LaButti K."/>
            <person name="Lindquist E.A."/>
            <person name="Lipzen A."/>
            <person name="Lundell T."/>
            <person name="Morin E."/>
            <person name="Murat C."/>
            <person name="Riley R."/>
            <person name="Ohm R."/>
            <person name="Sun H."/>
            <person name="Tunlid A."/>
            <person name="Henrissat B."/>
            <person name="Grigoriev I.V."/>
            <person name="Hibbett D.S."/>
            <person name="Martin F."/>
        </authorList>
    </citation>
    <scope>NUCLEOTIDE SEQUENCE [LARGE SCALE GENOMIC DNA]</scope>
    <source>
        <strain evidence="6">F 1598</strain>
    </source>
</reference>
<dbReference type="AlphaFoldDB" id="A0A0C3FT94"/>
<dbReference type="InterPro" id="IPR050611">
    <property type="entry name" value="ABCF"/>
</dbReference>
<dbReference type="SMART" id="SM00382">
    <property type="entry name" value="AAA"/>
    <property type="match status" value="2"/>
</dbReference>
<dbReference type="InterPro" id="IPR027417">
    <property type="entry name" value="P-loop_NTPase"/>
</dbReference>